<dbReference type="STRING" id="1920490.GCA_001895925_00587"/>
<gene>
    <name evidence="2" type="ORF">C7B65_00210</name>
</gene>
<sequence length="690" mass="78357">MTLDPISTGIALEIGKIVLKTVWEGGGKVAGMLGRTVDKATQNLVFQASQKYVENYEKRHGILKVLGMREPVTLESVYAAVQFLDDRALQRFESVEALEETYRLSEGRSFQGKDCPKQEGLKVANAKQYLMVLGGPGAGKSTFLRRMGLEALKGNKGAYQPGYIPVFVDLKVFNKGEINIEKTIAEEFRICGFPSPEESTQRLLQQGKLLVLLDGLDEVATDRMNEAISQIQNFVDAHKQNRYIASCRVAAYRHNFRLFTDVAMADFDDAQIKQFIDNWFRREPDIAEDCWKKLNSKDHTAAKELTQTPLLLTLVCLLYERSRKFPTNRSTLYERALRVLLEEWAAEKGIPQDDLYKGLDTKRKEMMLAEIAHDSFQQNRLFSTRREIADQIEQLLKEILPDEKGVDGLKVLRSIEVQHGILVERADGIYSFSHLTLQEYLTAQHIDDQRQIEKLVTEHLTDRRWKEVFILVAGLMRGGADELLLLMEKKAQTYLNTPKLKALVMWADQATAGSAGNYKPAAKRAAAIFLHLDLDPDRALANAYAHALAHILDFPIALAVNLDLNPDLNHVLVQSLSRALSLAYTFEKTKIFKSVNFVVLIARLEALKTKISRNNQPIEFCRAFHNKVLQTWCNALNLNLELVDLSEAETEALDNYFYASWLMVRCRQAAVRVSPTTWADIEDRMVTVRD</sequence>
<reference evidence="2 3" key="2">
    <citation type="submission" date="2018-03" db="EMBL/GenBank/DDBJ databases">
        <title>The ancient ancestry and fast evolution of plastids.</title>
        <authorList>
            <person name="Moore K.R."/>
            <person name="Magnabosco C."/>
            <person name="Momper L."/>
            <person name="Gold D.A."/>
            <person name="Bosak T."/>
            <person name="Fournier G.P."/>
        </authorList>
    </citation>
    <scope>NUCLEOTIDE SEQUENCE [LARGE SCALE GENOMIC DNA]</scope>
    <source>
        <strain evidence="2 3">ULC007</strain>
    </source>
</reference>
<dbReference type="InterPro" id="IPR007111">
    <property type="entry name" value="NACHT_NTPase"/>
</dbReference>
<dbReference type="AlphaFoldDB" id="A0A2T1DP27"/>
<dbReference type="RefSeq" id="WP_073068913.1">
    <property type="nucleotide sequence ID" value="NZ_MPPI01000001.1"/>
</dbReference>
<dbReference type="Pfam" id="PF22727">
    <property type="entry name" value="NCH2"/>
    <property type="match status" value="1"/>
</dbReference>
<dbReference type="PANTHER" id="PTHR46844:SF1">
    <property type="entry name" value="SLR5058 PROTEIN"/>
    <property type="match status" value="1"/>
</dbReference>
<feature type="domain" description="NACHT" evidence="1">
    <location>
        <begin position="128"/>
        <end position="235"/>
    </location>
</feature>
<evidence type="ECO:0000259" key="1">
    <source>
        <dbReference type="PROSITE" id="PS50837"/>
    </source>
</evidence>
<dbReference type="EMBL" id="PVWG01000001">
    <property type="protein sequence ID" value="PSB22247.1"/>
    <property type="molecule type" value="Genomic_DNA"/>
</dbReference>
<organism evidence="2 3">
    <name type="scientific">Phormidesmis priestleyi ULC007</name>
    <dbReference type="NCBI Taxonomy" id="1920490"/>
    <lineage>
        <taxon>Bacteria</taxon>
        <taxon>Bacillati</taxon>
        <taxon>Cyanobacteriota</taxon>
        <taxon>Cyanophyceae</taxon>
        <taxon>Leptolyngbyales</taxon>
        <taxon>Leptolyngbyaceae</taxon>
        <taxon>Phormidesmis</taxon>
    </lineage>
</organism>
<dbReference type="OrthoDB" id="448481at2"/>
<proteinExistence type="predicted"/>
<dbReference type="Proteomes" id="UP000238634">
    <property type="component" value="Unassembled WGS sequence"/>
</dbReference>
<dbReference type="PROSITE" id="PS50837">
    <property type="entry name" value="NACHT"/>
    <property type="match status" value="1"/>
</dbReference>
<dbReference type="InterPro" id="IPR054501">
    <property type="entry name" value="NCH2"/>
</dbReference>
<evidence type="ECO:0000313" key="2">
    <source>
        <dbReference type="EMBL" id="PSB22247.1"/>
    </source>
</evidence>
<keyword evidence="3" id="KW-1185">Reference proteome</keyword>
<comment type="caution">
    <text evidence="2">The sequence shown here is derived from an EMBL/GenBank/DDBJ whole genome shotgun (WGS) entry which is preliminary data.</text>
</comment>
<dbReference type="SUPFAM" id="SSF52540">
    <property type="entry name" value="P-loop containing nucleoside triphosphate hydrolases"/>
    <property type="match status" value="1"/>
</dbReference>
<accession>A0A2T1DP27</accession>
<name>A0A2T1DP27_9CYAN</name>
<reference evidence="2 3" key="1">
    <citation type="submission" date="2018-02" db="EMBL/GenBank/DDBJ databases">
        <authorList>
            <person name="Cohen D.B."/>
            <person name="Kent A.D."/>
        </authorList>
    </citation>
    <scope>NUCLEOTIDE SEQUENCE [LARGE SCALE GENOMIC DNA]</scope>
    <source>
        <strain evidence="2 3">ULC007</strain>
    </source>
</reference>
<dbReference type="Pfam" id="PF05729">
    <property type="entry name" value="NACHT"/>
    <property type="match status" value="1"/>
</dbReference>
<dbReference type="PANTHER" id="PTHR46844">
    <property type="entry name" value="SLR5058 PROTEIN"/>
    <property type="match status" value="1"/>
</dbReference>
<protein>
    <submittedName>
        <fullName evidence="2">NACHT domain-containing protein</fullName>
    </submittedName>
</protein>
<dbReference type="Gene3D" id="3.40.50.300">
    <property type="entry name" value="P-loop containing nucleotide triphosphate hydrolases"/>
    <property type="match status" value="1"/>
</dbReference>
<evidence type="ECO:0000313" key="3">
    <source>
        <dbReference type="Proteomes" id="UP000238634"/>
    </source>
</evidence>
<dbReference type="InterPro" id="IPR027417">
    <property type="entry name" value="P-loop_NTPase"/>
</dbReference>